<protein>
    <submittedName>
        <fullName evidence="1">Uncharacterized protein</fullName>
    </submittedName>
</protein>
<dbReference type="AlphaFoldDB" id="A0A0C2ZQ69"/>
<evidence type="ECO:0000313" key="2">
    <source>
        <dbReference type="Proteomes" id="UP000053989"/>
    </source>
</evidence>
<dbReference type="HOGENOM" id="CLU_1628051_0_0_1"/>
<proteinExistence type="predicted"/>
<dbReference type="InParanoid" id="A0A0C2ZQ69"/>
<reference evidence="2" key="2">
    <citation type="submission" date="2015-01" db="EMBL/GenBank/DDBJ databases">
        <title>Evolutionary Origins and Diversification of the Mycorrhizal Mutualists.</title>
        <authorList>
            <consortium name="DOE Joint Genome Institute"/>
            <consortium name="Mycorrhizal Genomics Consortium"/>
            <person name="Kohler A."/>
            <person name="Kuo A."/>
            <person name="Nagy L.G."/>
            <person name="Floudas D."/>
            <person name="Copeland A."/>
            <person name="Barry K.W."/>
            <person name="Cichocki N."/>
            <person name="Veneault-Fourrey C."/>
            <person name="LaButti K."/>
            <person name="Lindquist E.A."/>
            <person name="Lipzen A."/>
            <person name="Lundell T."/>
            <person name="Morin E."/>
            <person name="Murat C."/>
            <person name="Riley R."/>
            <person name="Ohm R."/>
            <person name="Sun H."/>
            <person name="Tunlid A."/>
            <person name="Henrissat B."/>
            <person name="Grigoriev I.V."/>
            <person name="Hibbett D.S."/>
            <person name="Martin F."/>
        </authorList>
    </citation>
    <scope>NUCLEOTIDE SEQUENCE [LARGE SCALE GENOMIC DNA]</scope>
    <source>
        <strain evidence="2">Foug A</strain>
    </source>
</reference>
<evidence type="ECO:0000313" key="1">
    <source>
        <dbReference type="EMBL" id="KIM54742.1"/>
    </source>
</evidence>
<gene>
    <name evidence="1" type="ORF">SCLCIDRAFT_30872</name>
</gene>
<organism evidence="1 2">
    <name type="scientific">Scleroderma citrinum Foug A</name>
    <dbReference type="NCBI Taxonomy" id="1036808"/>
    <lineage>
        <taxon>Eukaryota</taxon>
        <taxon>Fungi</taxon>
        <taxon>Dikarya</taxon>
        <taxon>Basidiomycota</taxon>
        <taxon>Agaricomycotina</taxon>
        <taxon>Agaricomycetes</taxon>
        <taxon>Agaricomycetidae</taxon>
        <taxon>Boletales</taxon>
        <taxon>Sclerodermatineae</taxon>
        <taxon>Sclerodermataceae</taxon>
        <taxon>Scleroderma</taxon>
    </lineage>
</organism>
<dbReference type="EMBL" id="KN822148">
    <property type="protein sequence ID" value="KIM54742.1"/>
    <property type="molecule type" value="Genomic_DNA"/>
</dbReference>
<name>A0A0C2ZQ69_9AGAM</name>
<accession>A0A0C2ZQ69</accession>
<sequence>MALDHDPRNLIPDDYLRVSGYTIIPPQKQGHLCPYRLLRGHRGQGGIQFSPKQPLHFNTLTMRFVSIISLLAIASGVANAGGVPKSCAVCHTDAKSSLYLEGGCALPDGGVKCRYSIHEGYEPVKYIHCTYDNKGEPQKKGQPKTCFAKADSKTTCTLKQCAK</sequence>
<dbReference type="Proteomes" id="UP000053989">
    <property type="component" value="Unassembled WGS sequence"/>
</dbReference>
<keyword evidence="2" id="KW-1185">Reference proteome</keyword>
<reference evidence="1 2" key="1">
    <citation type="submission" date="2014-04" db="EMBL/GenBank/DDBJ databases">
        <authorList>
            <consortium name="DOE Joint Genome Institute"/>
            <person name="Kuo A."/>
            <person name="Kohler A."/>
            <person name="Nagy L.G."/>
            <person name="Floudas D."/>
            <person name="Copeland A."/>
            <person name="Barry K.W."/>
            <person name="Cichocki N."/>
            <person name="Veneault-Fourrey C."/>
            <person name="LaButti K."/>
            <person name="Lindquist E.A."/>
            <person name="Lipzen A."/>
            <person name="Lundell T."/>
            <person name="Morin E."/>
            <person name="Murat C."/>
            <person name="Sun H."/>
            <person name="Tunlid A."/>
            <person name="Henrissat B."/>
            <person name="Grigoriev I.V."/>
            <person name="Hibbett D.S."/>
            <person name="Martin F."/>
            <person name="Nordberg H.P."/>
            <person name="Cantor M.N."/>
            <person name="Hua S.X."/>
        </authorList>
    </citation>
    <scope>NUCLEOTIDE SEQUENCE [LARGE SCALE GENOMIC DNA]</scope>
    <source>
        <strain evidence="1 2">Foug A</strain>
    </source>
</reference>